<name>A0ABQ7S9Y9_9ACAR</name>
<dbReference type="InterPro" id="IPR001594">
    <property type="entry name" value="Palmitoyltrfase_DHHC"/>
</dbReference>
<evidence type="ECO:0000256" key="9">
    <source>
        <dbReference type="ARBA" id="ARBA00023043"/>
    </source>
</evidence>
<keyword evidence="8" id="KW-0528">Neurotoxin</keyword>
<keyword evidence="16" id="KW-1185">Reference proteome</keyword>
<feature type="transmembrane region" description="Helical" evidence="13">
    <location>
        <begin position="352"/>
        <end position="371"/>
    </location>
</feature>
<gene>
    <name evidence="15" type="primary">ZDHHC17</name>
    <name evidence="15" type="ORF">GZH46_01214</name>
</gene>
<dbReference type="Pfam" id="PF12796">
    <property type="entry name" value="Ank_2"/>
    <property type="match status" value="1"/>
</dbReference>
<dbReference type="InterPro" id="IPR036770">
    <property type="entry name" value="Ankyrin_rpt-contain_sf"/>
</dbReference>
<evidence type="ECO:0000256" key="2">
    <source>
        <dbReference type="ARBA" id="ARBA00004175"/>
    </source>
</evidence>
<dbReference type="PROSITE" id="PS50297">
    <property type="entry name" value="ANK_REP_REGION"/>
    <property type="match status" value="4"/>
</dbReference>
<keyword evidence="13" id="KW-0808">Transferase</keyword>
<keyword evidence="3" id="KW-0268">Exocytosis</keyword>
<protein>
    <recommendedName>
        <fullName evidence="13">Palmitoyltransferase</fullName>
        <ecNumber evidence="13">2.3.1.225</ecNumber>
    </recommendedName>
</protein>
<dbReference type="Gene3D" id="1.25.40.20">
    <property type="entry name" value="Ankyrin repeat-containing domain"/>
    <property type="match status" value="1"/>
</dbReference>
<sequence length="620" mass="70236">MTEESSQALAVLLPILPAILDFSELVKATQYGKLDECRSFIEAGFFDVNQRDDQNVTLLHWAAINNHSHVVDYYLSKGANIDAIGGDLQSTPLHWATRQGHLSMVVQLIKRGADGSILDGEGCNCLHLAAQFGHTGIVAYLIAKGMDINLPDANGMTALMWSSYRITSVDPTRLLLTLGACVSIADFKHRNTALHYAVSAKNLTAITLLLKANTNVDVPNANNESPIDIARKFQAPWLVNMLEYHNNRSVKSETSLLKKITKQKSLVKCIRFVAPSVVYLMFAIILDSNFHIMVKIMFLILMSILAMLSTKPLFVEHNNHGDSGTPVSIYIAAKFWLYYTMFTYLSPYIFDHPILCLFTLATSTLLTYSFYKCWLCDPGRVIVNRNQQFETIIELAERDGFDAKRFCSTCLVKKPLRSKHCSHCEQCIARFDHHCPWVGNCIGAKNHRFFVIFLACIVVNLSIFLFLTREYMISNVTLTKPTTNNPQDVPWIIDATELVVRGLTLSGLVSMGAIVSPVLLAWTASLLVYQIYITMWLGMTTNESMNSLRYDHFRHDDKGNPISPFDKGCFKNFINFCEIRFMRKYVNTDMKDWRFVYQDSQTDGDFTVVTQCKDDNVYRI</sequence>
<comment type="caution">
    <text evidence="15">The sequence shown here is derived from an EMBL/GenBank/DDBJ whole genome shotgun (WGS) entry which is preliminary data.</text>
</comment>
<feature type="transmembrane region" description="Helical" evidence="13">
    <location>
        <begin position="327"/>
        <end position="346"/>
    </location>
</feature>
<evidence type="ECO:0000256" key="7">
    <source>
        <dbReference type="ARBA" id="ARBA00022989"/>
    </source>
</evidence>
<evidence type="ECO:0000256" key="11">
    <source>
        <dbReference type="ARBA" id="ARBA00023298"/>
    </source>
</evidence>
<keyword evidence="5 13" id="KW-0812">Transmembrane</keyword>
<feature type="domain" description="Palmitoyltransferase DHHC" evidence="14">
    <location>
        <begin position="402"/>
        <end position="547"/>
    </location>
</feature>
<keyword evidence="6" id="KW-0677">Repeat</keyword>
<feature type="transmembrane region" description="Helical" evidence="13">
    <location>
        <begin position="508"/>
        <end position="529"/>
    </location>
</feature>
<comment type="subcellular location">
    <subcellularLocation>
        <location evidence="1">Membrane</location>
        <topology evidence="1">Multi-pass membrane protein</topology>
    </subcellularLocation>
    <subcellularLocation>
        <location evidence="2">Target cell membrane</location>
    </subcellularLocation>
</comment>
<dbReference type="PROSITE" id="PS50216">
    <property type="entry name" value="DHHC"/>
    <property type="match status" value="1"/>
</dbReference>
<evidence type="ECO:0000256" key="4">
    <source>
        <dbReference type="ARBA" id="ARBA00022537"/>
    </source>
</evidence>
<organism evidence="15 16">
    <name type="scientific">Fragariocoptes setiger</name>
    <dbReference type="NCBI Taxonomy" id="1670756"/>
    <lineage>
        <taxon>Eukaryota</taxon>
        <taxon>Metazoa</taxon>
        <taxon>Ecdysozoa</taxon>
        <taxon>Arthropoda</taxon>
        <taxon>Chelicerata</taxon>
        <taxon>Arachnida</taxon>
        <taxon>Acari</taxon>
        <taxon>Acariformes</taxon>
        <taxon>Trombidiformes</taxon>
        <taxon>Prostigmata</taxon>
        <taxon>Eupodina</taxon>
        <taxon>Eriophyoidea</taxon>
        <taxon>Phytoptidae</taxon>
        <taxon>Fragariocoptes</taxon>
    </lineage>
</organism>
<feature type="transmembrane region" description="Helical" evidence="13">
    <location>
        <begin position="266"/>
        <end position="286"/>
    </location>
</feature>
<comment type="similarity">
    <text evidence="13">Belongs to the DHHC palmitoyltransferase family.</text>
</comment>
<feature type="repeat" description="ANK" evidence="12">
    <location>
        <begin position="54"/>
        <end position="86"/>
    </location>
</feature>
<feature type="non-terminal residue" evidence="15">
    <location>
        <position position="1"/>
    </location>
</feature>
<dbReference type="InterPro" id="IPR002110">
    <property type="entry name" value="Ankyrin_rpt"/>
</dbReference>
<evidence type="ECO:0000313" key="15">
    <source>
        <dbReference type="EMBL" id="KAG9510250.1"/>
    </source>
</evidence>
<evidence type="ECO:0000256" key="10">
    <source>
        <dbReference type="ARBA" id="ARBA00023136"/>
    </source>
</evidence>
<dbReference type="Pfam" id="PF13637">
    <property type="entry name" value="Ank_4"/>
    <property type="match status" value="1"/>
</dbReference>
<dbReference type="Pfam" id="PF01529">
    <property type="entry name" value="DHHC"/>
    <property type="match status" value="1"/>
</dbReference>
<keyword evidence="10 13" id="KW-0472">Membrane</keyword>
<evidence type="ECO:0000256" key="12">
    <source>
        <dbReference type="PROSITE-ProRule" id="PRU00023"/>
    </source>
</evidence>
<comment type="domain">
    <text evidence="13">The DHHC domain is required for palmitoyltransferase activity.</text>
</comment>
<comment type="catalytic activity">
    <reaction evidence="13">
        <text>L-cysteinyl-[protein] + hexadecanoyl-CoA = S-hexadecanoyl-L-cysteinyl-[protein] + CoA</text>
        <dbReference type="Rhea" id="RHEA:36683"/>
        <dbReference type="Rhea" id="RHEA-COMP:10131"/>
        <dbReference type="Rhea" id="RHEA-COMP:11032"/>
        <dbReference type="ChEBI" id="CHEBI:29950"/>
        <dbReference type="ChEBI" id="CHEBI:57287"/>
        <dbReference type="ChEBI" id="CHEBI:57379"/>
        <dbReference type="ChEBI" id="CHEBI:74151"/>
        <dbReference type="EC" id="2.3.1.225"/>
    </reaction>
</comment>
<dbReference type="EC" id="2.3.1.225" evidence="13"/>
<evidence type="ECO:0000256" key="5">
    <source>
        <dbReference type="ARBA" id="ARBA00022692"/>
    </source>
</evidence>
<dbReference type="Proteomes" id="UP000825002">
    <property type="component" value="Unassembled WGS sequence"/>
</dbReference>
<keyword evidence="11" id="KW-1053">Target membrane</keyword>
<evidence type="ECO:0000259" key="14">
    <source>
        <dbReference type="Pfam" id="PF01529"/>
    </source>
</evidence>
<dbReference type="SUPFAM" id="SSF48403">
    <property type="entry name" value="Ankyrin repeat"/>
    <property type="match status" value="1"/>
</dbReference>
<evidence type="ECO:0000256" key="3">
    <source>
        <dbReference type="ARBA" id="ARBA00022483"/>
    </source>
</evidence>
<evidence type="ECO:0000256" key="13">
    <source>
        <dbReference type="RuleBase" id="RU079119"/>
    </source>
</evidence>
<keyword evidence="4" id="KW-1052">Target cell membrane</keyword>
<feature type="repeat" description="ANK" evidence="12">
    <location>
        <begin position="88"/>
        <end position="120"/>
    </location>
</feature>
<dbReference type="SMART" id="SM00248">
    <property type="entry name" value="ANK"/>
    <property type="match status" value="5"/>
</dbReference>
<dbReference type="PANTHER" id="PTHR24161">
    <property type="entry name" value="ANK_REP_REGION DOMAIN-CONTAINING PROTEIN-RELATED"/>
    <property type="match status" value="1"/>
</dbReference>
<reference evidence="15 16" key="1">
    <citation type="submission" date="2020-10" db="EMBL/GenBank/DDBJ databases">
        <authorList>
            <person name="Klimov P.B."/>
            <person name="Dyachkov S.M."/>
            <person name="Chetverikov P.E."/>
        </authorList>
    </citation>
    <scope>NUCLEOTIDE SEQUENCE [LARGE SCALE GENOMIC DNA]</scope>
    <source>
        <strain evidence="15">BMOC 18-1129-001#AD2665</strain>
        <tissue evidence="15">Entire mites</tissue>
    </source>
</reference>
<dbReference type="PANTHER" id="PTHR24161:SF85">
    <property type="entry name" value="PALMITOYLTRANSFERASE HIP14"/>
    <property type="match status" value="1"/>
</dbReference>
<dbReference type="Pfam" id="PF00023">
    <property type="entry name" value="Ank"/>
    <property type="match status" value="1"/>
</dbReference>
<evidence type="ECO:0000313" key="16">
    <source>
        <dbReference type="Proteomes" id="UP000825002"/>
    </source>
</evidence>
<proteinExistence type="inferred from homology"/>
<feature type="repeat" description="ANK" evidence="12">
    <location>
        <begin position="121"/>
        <end position="153"/>
    </location>
</feature>
<keyword evidence="13" id="KW-0012">Acyltransferase</keyword>
<keyword evidence="8" id="KW-0800">Toxin</keyword>
<feature type="transmembrane region" description="Helical" evidence="13">
    <location>
        <begin position="449"/>
        <end position="467"/>
    </location>
</feature>
<feature type="transmembrane region" description="Helical" evidence="13">
    <location>
        <begin position="292"/>
        <end position="315"/>
    </location>
</feature>
<keyword evidence="9 12" id="KW-0040">ANK repeat</keyword>
<evidence type="ECO:0000256" key="1">
    <source>
        <dbReference type="ARBA" id="ARBA00004141"/>
    </source>
</evidence>
<evidence type="ECO:0000256" key="6">
    <source>
        <dbReference type="ARBA" id="ARBA00022737"/>
    </source>
</evidence>
<dbReference type="EMBL" id="JAIFTH010000193">
    <property type="protein sequence ID" value="KAG9510250.1"/>
    <property type="molecule type" value="Genomic_DNA"/>
</dbReference>
<accession>A0ABQ7S9Y9</accession>
<feature type="repeat" description="ANK" evidence="12">
    <location>
        <begin position="189"/>
        <end position="221"/>
    </location>
</feature>
<keyword evidence="8" id="KW-0638">Presynaptic neurotoxin</keyword>
<evidence type="ECO:0000256" key="8">
    <source>
        <dbReference type="ARBA" id="ARBA00023028"/>
    </source>
</evidence>
<keyword evidence="7 13" id="KW-1133">Transmembrane helix</keyword>
<dbReference type="PROSITE" id="PS50088">
    <property type="entry name" value="ANK_REPEAT"/>
    <property type="match status" value="4"/>
</dbReference>